<gene>
    <name evidence="1" type="ORF">ADL15_39435</name>
</gene>
<organism evidence="1 2">
    <name type="scientific">Actinoplanes awajinensis subsp. mycoplanecinus</name>
    <dbReference type="NCBI Taxonomy" id="135947"/>
    <lineage>
        <taxon>Bacteria</taxon>
        <taxon>Bacillati</taxon>
        <taxon>Actinomycetota</taxon>
        <taxon>Actinomycetes</taxon>
        <taxon>Micromonosporales</taxon>
        <taxon>Micromonosporaceae</taxon>
        <taxon>Actinoplanes</taxon>
    </lineage>
</organism>
<keyword evidence="2" id="KW-1185">Reference proteome</keyword>
<proteinExistence type="predicted"/>
<dbReference type="RefSeq" id="WP_067702809.1">
    <property type="nucleotide sequence ID" value="NZ_LLZH01000310.1"/>
</dbReference>
<sequence length="77" mass="8543">MRFRDGSAAVVDVRPDDRIEPEDAAKFAASTQACASVGWDTRGWAGYRRRRVAGDDLGHAMTVMRLVDEYAARRVDA</sequence>
<evidence type="ECO:0000313" key="1">
    <source>
        <dbReference type="EMBL" id="KUL25793.1"/>
    </source>
</evidence>
<comment type="caution">
    <text evidence="1">The sequence shown here is derived from an EMBL/GenBank/DDBJ whole genome shotgun (WGS) entry which is preliminary data.</text>
</comment>
<name>A0A101JFE2_9ACTN</name>
<evidence type="ECO:0000313" key="2">
    <source>
        <dbReference type="Proteomes" id="UP000053244"/>
    </source>
</evidence>
<accession>A0A101JFE2</accession>
<dbReference type="OrthoDB" id="3403133at2"/>
<reference evidence="1 2" key="1">
    <citation type="submission" date="2015-10" db="EMBL/GenBank/DDBJ databases">
        <authorList>
            <person name="Gilbert D.G."/>
        </authorList>
    </citation>
    <scope>NUCLEOTIDE SEQUENCE [LARGE SCALE GENOMIC DNA]</scope>
    <source>
        <strain evidence="1 2">NRRL B-16712</strain>
    </source>
</reference>
<dbReference type="Proteomes" id="UP000053244">
    <property type="component" value="Unassembled WGS sequence"/>
</dbReference>
<protein>
    <submittedName>
        <fullName evidence="1">Uncharacterized protein</fullName>
    </submittedName>
</protein>
<dbReference type="AlphaFoldDB" id="A0A101JFE2"/>
<dbReference type="EMBL" id="LLZH01000310">
    <property type="protein sequence ID" value="KUL25793.1"/>
    <property type="molecule type" value="Genomic_DNA"/>
</dbReference>